<protein>
    <submittedName>
        <fullName evidence="1">Uncharacterized protein</fullName>
    </submittedName>
</protein>
<dbReference type="EMBL" id="CP003539">
    <property type="protein sequence ID" value="AFX98955.1"/>
    <property type="molecule type" value="Genomic_DNA"/>
</dbReference>
<organism evidence="1 2">
    <name type="scientific">Candidatus Endolissoclinum faulkneri L2</name>
    <dbReference type="NCBI Taxonomy" id="1193729"/>
    <lineage>
        <taxon>Bacteria</taxon>
        <taxon>Pseudomonadati</taxon>
        <taxon>Pseudomonadota</taxon>
        <taxon>Alphaproteobacteria</taxon>
        <taxon>Rhodospirillales</taxon>
        <taxon>Rhodospirillaceae</taxon>
        <taxon>Candidatus Endolissoclinum</taxon>
    </lineage>
</organism>
<accession>K7YHE2</accession>
<sequence>MLEQLNNITIKINKIASLDCPFEGIILESLIYQQCILGRKYMVEMNLSRDHLNK</sequence>
<evidence type="ECO:0000313" key="2">
    <source>
        <dbReference type="Proteomes" id="UP000010077"/>
    </source>
</evidence>
<evidence type="ECO:0000313" key="1">
    <source>
        <dbReference type="EMBL" id="AFX98955.1"/>
    </source>
</evidence>
<name>K7YHE2_9PROT</name>
<dbReference type="KEGG" id="thal:A1OE_770"/>
<keyword evidence="2" id="KW-1185">Reference proteome</keyword>
<proteinExistence type="predicted"/>
<dbReference type="AlphaFoldDB" id="K7YHE2"/>
<dbReference type="HOGENOM" id="CLU_3041481_0_0_5"/>
<reference evidence="1 2" key="1">
    <citation type="journal article" date="2012" name="Proc. Natl. Acad. Sci. U.S.A.">
        <title>Genome streamlining and chemical defense in a coral reef symbiosis.</title>
        <authorList>
            <person name="Kwan J.C."/>
            <person name="Donia M.S."/>
            <person name="Han A.W."/>
            <person name="Hirose E."/>
            <person name="Haygood M.G."/>
            <person name="Schmidt E.W."/>
        </authorList>
    </citation>
    <scope>NUCLEOTIDE SEQUENCE [LARGE SCALE GENOMIC DNA]</scope>
    <source>
        <strain evidence="1 2">L2</strain>
    </source>
</reference>
<dbReference type="Proteomes" id="UP000010077">
    <property type="component" value="Chromosome"/>
</dbReference>
<dbReference type="STRING" id="1193729.A1OE_770"/>
<gene>
    <name evidence="1" type="ORF">A1OE_770</name>
</gene>